<name>A0AAV9VCL7_9PEZI</name>
<feature type="compositionally biased region" description="Polar residues" evidence="1">
    <location>
        <begin position="780"/>
        <end position="789"/>
    </location>
</feature>
<gene>
    <name evidence="2" type="ORF">TWF696_000085</name>
</gene>
<evidence type="ECO:0000256" key="1">
    <source>
        <dbReference type="SAM" id="MobiDB-lite"/>
    </source>
</evidence>
<feature type="compositionally biased region" description="Low complexity" evidence="1">
    <location>
        <begin position="443"/>
        <end position="459"/>
    </location>
</feature>
<feature type="compositionally biased region" description="Polar residues" evidence="1">
    <location>
        <begin position="597"/>
        <end position="616"/>
    </location>
</feature>
<evidence type="ECO:0000313" key="3">
    <source>
        <dbReference type="Proteomes" id="UP001375240"/>
    </source>
</evidence>
<sequence>MAVLGELVGCCGCGRSRESRGDPQSENSSSTVIERQPSPVTPPRMVVIAYEKVKQKVTSRSYPKPTLEQLEALYQEGKELVRLQEEAEAEKLKLRQEQDTKATAAATVTTDTEDDNNHNVATLQSTLENDHHDDVKGPDHAPEPFTSPPPSPSPPPLPLTPVASNIKLEPQQPTSSQYNVVDDDENSSDDCSKLAPTIEQEDKSPVSDFAPDITAILATPSIRCVSPPPPPQQRGTQTSSKIKLWFHEDRSSIYPSDESSLAHSDGCRTPRPSTSALEIRNINDDDQDKENRGDIAITKIRKARSVSPGGLQIRPIFEVLEQSRRSSLVRPPPEPTVDLAGLPSPDEFELEDDSSPITKPADEDVSVACLPDPSEFEFSDVALTPPASPKIRAVELDDAPPTSFFQQGAAFLKKELERIKQRIETGTFDATPWDRPSSPPPVVTKLPTTPDPLSSSKLKRSPLSVEGLRLPDLAILKGLYRIKAFRTPTPRSPLSPASALSLASNYSMQALASENSGILTPSVESPSPGAIISADQVLDDLPPSTEAAIHEGPVEDAVEVPSLSLAENLQKSKETLTRSLTSGFSSLLKRFGVQPADPSSSAPEPRQPSQLPQTPAQKRVGRVLSAESFVIATPPSSPTPSNLAFMRQILGRKVEGTLSVPDVATASPGLARLATSSGFLTADYTDTLSVEYVNEFDGFNWEAQGGSNPWYRDPMPWAGESAESPYLPEAQSTGAGQFAPPVTTSQVPAARATDLVASSASTSPVASLAPNYMGCHHEGSLSSSRSQVRLGSPVGSPSRRGAQIVTKPSEHVPRYDPTPHRDACLSTCGLDLNVERSFYMSYEDRLKQAVKPWMRGRSSTNF</sequence>
<feature type="compositionally biased region" description="Basic and acidic residues" evidence="1">
    <location>
        <begin position="128"/>
        <end position="142"/>
    </location>
</feature>
<feature type="compositionally biased region" description="Polar residues" evidence="1">
    <location>
        <begin position="24"/>
        <end position="33"/>
    </location>
</feature>
<feature type="region of interest" description="Disordered" evidence="1">
    <location>
        <begin position="324"/>
        <end position="361"/>
    </location>
</feature>
<dbReference type="EMBL" id="JAVHNQ010000001">
    <property type="protein sequence ID" value="KAK6358909.1"/>
    <property type="molecule type" value="Genomic_DNA"/>
</dbReference>
<feature type="region of interest" description="Disordered" evidence="1">
    <location>
        <begin position="727"/>
        <end position="746"/>
    </location>
</feature>
<dbReference type="AlphaFoldDB" id="A0AAV9VCL7"/>
<feature type="compositionally biased region" description="Polar residues" evidence="1">
    <location>
        <begin position="118"/>
        <end position="127"/>
    </location>
</feature>
<dbReference type="Proteomes" id="UP001375240">
    <property type="component" value="Unassembled WGS sequence"/>
</dbReference>
<feature type="region of interest" description="Disordered" evidence="1">
    <location>
        <begin position="92"/>
        <end position="208"/>
    </location>
</feature>
<feature type="region of interest" description="Disordered" evidence="1">
    <location>
        <begin position="14"/>
        <end position="42"/>
    </location>
</feature>
<feature type="compositionally biased region" description="Basic and acidic residues" evidence="1">
    <location>
        <begin position="808"/>
        <end position="820"/>
    </location>
</feature>
<feature type="compositionally biased region" description="Pro residues" evidence="1">
    <location>
        <begin position="145"/>
        <end position="159"/>
    </location>
</feature>
<feature type="region of interest" description="Disordered" evidence="1">
    <location>
        <begin position="592"/>
        <end position="618"/>
    </location>
</feature>
<proteinExistence type="predicted"/>
<feature type="region of interest" description="Disordered" evidence="1">
    <location>
        <begin position="254"/>
        <end position="290"/>
    </location>
</feature>
<comment type="caution">
    <text evidence="2">The sequence shown here is derived from an EMBL/GenBank/DDBJ whole genome shotgun (WGS) entry which is preliminary data.</text>
</comment>
<feature type="region of interest" description="Disordered" evidence="1">
    <location>
        <begin position="428"/>
        <end position="459"/>
    </location>
</feature>
<feature type="region of interest" description="Disordered" evidence="1">
    <location>
        <begin position="777"/>
        <end position="820"/>
    </location>
</feature>
<accession>A0AAV9VCL7</accession>
<protein>
    <submittedName>
        <fullName evidence="2">Uncharacterized protein</fullName>
    </submittedName>
</protein>
<reference evidence="2 3" key="1">
    <citation type="submission" date="2019-10" db="EMBL/GenBank/DDBJ databases">
        <authorList>
            <person name="Palmer J.M."/>
        </authorList>
    </citation>
    <scope>NUCLEOTIDE SEQUENCE [LARGE SCALE GENOMIC DNA]</scope>
    <source>
        <strain evidence="2 3">TWF696</strain>
    </source>
</reference>
<feature type="compositionally biased region" description="Low complexity" evidence="1">
    <location>
        <begin position="101"/>
        <end position="110"/>
    </location>
</feature>
<organism evidence="2 3">
    <name type="scientific">Orbilia brochopaga</name>
    <dbReference type="NCBI Taxonomy" id="3140254"/>
    <lineage>
        <taxon>Eukaryota</taxon>
        <taxon>Fungi</taxon>
        <taxon>Dikarya</taxon>
        <taxon>Ascomycota</taxon>
        <taxon>Pezizomycotina</taxon>
        <taxon>Orbiliomycetes</taxon>
        <taxon>Orbiliales</taxon>
        <taxon>Orbiliaceae</taxon>
        <taxon>Orbilia</taxon>
    </lineage>
</organism>
<keyword evidence="3" id="KW-1185">Reference proteome</keyword>
<evidence type="ECO:0000313" key="2">
    <source>
        <dbReference type="EMBL" id="KAK6358909.1"/>
    </source>
</evidence>